<dbReference type="Proteomes" id="UP001138793">
    <property type="component" value="Unassembled WGS sequence"/>
</dbReference>
<dbReference type="Pfam" id="PF11611">
    <property type="entry name" value="DUF4352"/>
    <property type="match status" value="1"/>
</dbReference>
<feature type="signal peptide" evidence="3">
    <location>
        <begin position="1"/>
        <end position="22"/>
    </location>
</feature>
<dbReference type="RefSeq" id="WP_149475437.1">
    <property type="nucleotide sequence ID" value="NZ_JAGGMB010000004.1"/>
</dbReference>
<feature type="compositionally biased region" description="Acidic residues" evidence="2">
    <location>
        <begin position="36"/>
        <end position="56"/>
    </location>
</feature>
<feature type="domain" description="DUF4352" evidence="4">
    <location>
        <begin position="110"/>
        <end position="192"/>
    </location>
</feature>
<keyword evidence="6" id="KW-1185">Reference proteome</keyword>
<keyword evidence="1 3" id="KW-0732">Signal</keyword>
<evidence type="ECO:0000256" key="3">
    <source>
        <dbReference type="SAM" id="SignalP"/>
    </source>
</evidence>
<dbReference type="OrthoDB" id="2721848at2"/>
<protein>
    <recommendedName>
        <fullName evidence="4">DUF4352 domain-containing protein</fullName>
    </recommendedName>
</protein>
<feature type="chain" id="PRO_5040947314" description="DUF4352 domain-containing protein" evidence="3">
    <location>
        <begin position="23"/>
        <end position="211"/>
    </location>
</feature>
<dbReference type="EMBL" id="JAGGMB010000004">
    <property type="protein sequence ID" value="MBP2077510.1"/>
    <property type="molecule type" value="Genomic_DNA"/>
</dbReference>
<accession>A0A9X0YUG6</accession>
<dbReference type="PROSITE" id="PS51257">
    <property type="entry name" value="PROKAR_LIPOPROTEIN"/>
    <property type="match status" value="1"/>
</dbReference>
<gene>
    <name evidence="5" type="ORF">J2Z64_001762</name>
</gene>
<comment type="caution">
    <text evidence="5">The sequence shown here is derived from an EMBL/GenBank/DDBJ whole genome shotgun (WGS) entry which is preliminary data.</text>
</comment>
<evidence type="ECO:0000313" key="5">
    <source>
        <dbReference type="EMBL" id="MBP2077510.1"/>
    </source>
</evidence>
<dbReference type="AlphaFoldDB" id="A0A9X0YUG6"/>
<dbReference type="Gene3D" id="2.60.40.1240">
    <property type="match status" value="1"/>
</dbReference>
<evidence type="ECO:0000256" key="2">
    <source>
        <dbReference type="SAM" id="MobiDB-lite"/>
    </source>
</evidence>
<evidence type="ECO:0000259" key="4">
    <source>
        <dbReference type="Pfam" id="PF11611"/>
    </source>
</evidence>
<evidence type="ECO:0000256" key="1">
    <source>
        <dbReference type="ARBA" id="ARBA00022729"/>
    </source>
</evidence>
<sequence>MRQIKNANLLLTLLFISGLLLSACSGNDNSVSTNEVENENIEENETEEDSTEENTDNDSNSGGFTMGTENQEDLSIGETGRFDSDLTTYEITLDEAQVLDELDGNTSQLDAYILLDITVKNTGDDTQSVQDLLYGLEVTDNLEMTGYQNYAESFDSVEEMTGELAPGEEVSGQFVTEIYEGENYYFRLRTGIAGSGSSNQVTWVIPAEEAE</sequence>
<dbReference type="InterPro" id="IPR029050">
    <property type="entry name" value="Immunoprotect_excell_Ig-like"/>
</dbReference>
<proteinExistence type="predicted"/>
<dbReference type="InterPro" id="IPR029051">
    <property type="entry name" value="DUF4352"/>
</dbReference>
<reference evidence="5" key="1">
    <citation type="submission" date="2021-03" db="EMBL/GenBank/DDBJ databases">
        <title>Genomic Encyclopedia of Type Strains, Phase IV (KMG-IV): sequencing the most valuable type-strain genomes for metagenomic binning, comparative biology and taxonomic classification.</title>
        <authorList>
            <person name="Goeker M."/>
        </authorList>
    </citation>
    <scope>NUCLEOTIDE SEQUENCE</scope>
    <source>
        <strain evidence="5">DSM 107338</strain>
    </source>
</reference>
<organism evidence="5 6">
    <name type="scientific">Oceanobacillus polygoni</name>
    <dbReference type="NCBI Taxonomy" id="1235259"/>
    <lineage>
        <taxon>Bacteria</taxon>
        <taxon>Bacillati</taxon>
        <taxon>Bacillota</taxon>
        <taxon>Bacilli</taxon>
        <taxon>Bacillales</taxon>
        <taxon>Bacillaceae</taxon>
        <taxon>Oceanobacillus</taxon>
    </lineage>
</organism>
<evidence type="ECO:0000313" key="6">
    <source>
        <dbReference type="Proteomes" id="UP001138793"/>
    </source>
</evidence>
<name>A0A9X0YUG6_9BACI</name>
<feature type="region of interest" description="Disordered" evidence="2">
    <location>
        <begin position="27"/>
        <end position="81"/>
    </location>
</feature>